<dbReference type="Proteomes" id="UP000178659">
    <property type="component" value="Unassembled WGS sequence"/>
</dbReference>
<feature type="transmembrane region" description="Helical" evidence="8">
    <location>
        <begin position="185"/>
        <end position="206"/>
    </location>
</feature>
<feature type="transmembrane region" description="Helical" evidence="8">
    <location>
        <begin position="121"/>
        <end position="141"/>
    </location>
</feature>
<sequence>MYKTLLLIIITLGFLLRVVGLSEHPVGFTPDEASFGYDAYSLLKTGKDQWGVSNALSLRSFGDFKLPLYAYLTIPSVGIFGLNEFATRLPNAVFGTLAVIATYLMVRELAKSRLMLMGKQINADMFAIIAAFMLTISPWHISLSRGAFEANLTTFFMPLGVWAFYKGLTKPKWMVFSALLFGLNMYSYHSARLLTPLIVLVLVLVNKIKLSEAKTQKGAIFVFGVFALVAFYSMFLGSASRSADVAIFNPTDRWASVSDRRYEALLAGLPDSLSRLFSNKITYVFDQLVGGYFSYLSPQFLFVQGAGEWTYGMIPGRGALYLIEVAFVVLAIWSLIKYGIKSSLIVVVAWILLSPIPAALAKGPGYAANRAAIMMPAIQIFSAYGALVLFELIKKKWIFTNSKRIFSAFAIAMVISLGMFLEDYVYHAPRGSAESMLYGRKEALEFAKSVEGQYEKIIVSRSLSEPHIYVAFYSGWDPTDFQKQSPDWLRYEKEGRSFLDQLGEYSLGKYSFGDVDFRNSATNTGLLLIGKVGEFPQNIVPLKQVNYPNGRKAVLVVDPQSAN</sequence>
<dbReference type="PANTHER" id="PTHR33908:SF3">
    <property type="entry name" value="UNDECAPRENYL PHOSPHATE-ALPHA-4-AMINO-4-DEOXY-L-ARABINOSE ARABINOSYL TRANSFERASE"/>
    <property type="match status" value="1"/>
</dbReference>
<feature type="transmembrane region" description="Helical" evidence="8">
    <location>
        <begin position="343"/>
        <end position="361"/>
    </location>
</feature>
<protein>
    <recommendedName>
        <fullName evidence="9">Glycosyltransferase RgtA/B/C/D-like domain-containing protein</fullName>
    </recommendedName>
</protein>
<keyword evidence="7 8" id="KW-0472">Membrane</keyword>
<evidence type="ECO:0000256" key="7">
    <source>
        <dbReference type="ARBA" id="ARBA00023136"/>
    </source>
</evidence>
<dbReference type="Pfam" id="PF13231">
    <property type="entry name" value="PMT_2"/>
    <property type="match status" value="1"/>
</dbReference>
<gene>
    <name evidence="10" type="ORF">A3A77_01675</name>
</gene>
<name>A0A1G1VC83_9BACT</name>
<dbReference type="GO" id="GO:0005886">
    <property type="term" value="C:plasma membrane"/>
    <property type="evidence" value="ECO:0007669"/>
    <property type="project" value="UniProtKB-SubCell"/>
</dbReference>
<comment type="subcellular location">
    <subcellularLocation>
        <location evidence="1">Cell membrane</location>
        <topology evidence="1">Multi-pass membrane protein</topology>
    </subcellularLocation>
</comment>
<feature type="transmembrane region" description="Helical" evidence="8">
    <location>
        <begin position="148"/>
        <end position="165"/>
    </location>
</feature>
<dbReference type="InterPro" id="IPR050297">
    <property type="entry name" value="LipidA_mod_glycosyltrf_83"/>
</dbReference>
<proteinExistence type="predicted"/>
<feature type="domain" description="Glycosyltransferase RgtA/B/C/D-like" evidence="9">
    <location>
        <begin position="67"/>
        <end position="227"/>
    </location>
</feature>
<keyword evidence="5 8" id="KW-0812">Transmembrane</keyword>
<evidence type="ECO:0000256" key="8">
    <source>
        <dbReference type="SAM" id="Phobius"/>
    </source>
</evidence>
<evidence type="ECO:0000256" key="6">
    <source>
        <dbReference type="ARBA" id="ARBA00022989"/>
    </source>
</evidence>
<feature type="transmembrane region" description="Helical" evidence="8">
    <location>
        <begin position="66"/>
        <end position="82"/>
    </location>
</feature>
<evidence type="ECO:0000256" key="2">
    <source>
        <dbReference type="ARBA" id="ARBA00022475"/>
    </source>
</evidence>
<feature type="transmembrane region" description="Helical" evidence="8">
    <location>
        <begin position="373"/>
        <end position="393"/>
    </location>
</feature>
<dbReference type="GO" id="GO:0016763">
    <property type="term" value="F:pentosyltransferase activity"/>
    <property type="evidence" value="ECO:0007669"/>
    <property type="project" value="TreeGrafter"/>
</dbReference>
<dbReference type="PANTHER" id="PTHR33908">
    <property type="entry name" value="MANNOSYLTRANSFERASE YKCB-RELATED"/>
    <property type="match status" value="1"/>
</dbReference>
<feature type="transmembrane region" description="Helical" evidence="8">
    <location>
        <begin position="405"/>
        <end position="426"/>
    </location>
</feature>
<evidence type="ECO:0000259" key="9">
    <source>
        <dbReference type="Pfam" id="PF13231"/>
    </source>
</evidence>
<dbReference type="AlphaFoldDB" id="A0A1G1VC83"/>
<evidence type="ECO:0000256" key="5">
    <source>
        <dbReference type="ARBA" id="ARBA00022692"/>
    </source>
</evidence>
<dbReference type="InterPro" id="IPR038731">
    <property type="entry name" value="RgtA/B/C-like"/>
</dbReference>
<reference evidence="10 11" key="1">
    <citation type="journal article" date="2016" name="Nat. Commun.">
        <title>Thousands of microbial genomes shed light on interconnected biogeochemical processes in an aquifer system.</title>
        <authorList>
            <person name="Anantharaman K."/>
            <person name="Brown C.T."/>
            <person name="Hug L.A."/>
            <person name="Sharon I."/>
            <person name="Castelle C.J."/>
            <person name="Probst A.J."/>
            <person name="Thomas B.C."/>
            <person name="Singh A."/>
            <person name="Wilkins M.J."/>
            <person name="Karaoz U."/>
            <person name="Brodie E.L."/>
            <person name="Williams K.H."/>
            <person name="Hubbard S.S."/>
            <person name="Banfield J.F."/>
        </authorList>
    </citation>
    <scope>NUCLEOTIDE SEQUENCE [LARGE SCALE GENOMIC DNA]</scope>
</reference>
<feature type="transmembrane region" description="Helical" evidence="8">
    <location>
        <begin position="218"/>
        <end position="235"/>
    </location>
</feature>
<organism evidence="10 11">
    <name type="scientific">Candidatus Blackburnbacteria bacterium RIFCSPLOWO2_01_FULL_40_20</name>
    <dbReference type="NCBI Taxonomy" id="1797519"/>
    <lineage>
        <taxon>Bacteria</taxon>
        <taxon>Candidatus Blackburniibacteriota</taxon>
    </lineage>
</organism>
<evidence type="ECO:0000256" key="4">
    <source>
        <dbReference type="ARBA" id="ARBA00022679"/>
    </source>
</evidence>
<evidence type="ECO:0000313" key="11">
    <source>
        <dbReference type="Proteomes" id="UP000178659"/>
    </source>
</evidence>
<evidence type="ECO:0000313" key="10">
    <source>
        <dbReference type="EMBL" id="OGY13005.1"/>
    </source>
</evidence>
<evidence type="ECO:0000256" key="1">
    <source>
        <dbReference type="ARBA" id="ARBA00004651"/>
    </source>
</evidence>
<dbReference type="GO" id="GO:0010041">
    <property type="term" value="P:response to iron(III) ion"/>
    <property type="evidence" value="ECO:0007669"/>
    <property type="project" value="TreeGrafter"/>
</dbReference>
<dbReference type="GO" id="GO:0009103">
    <property type="term" value="P:lipopolysaccharide biosynthetic process"/>
    <property type="evidence" value="ECO:0007669"/>
    <property type="project" value="UniProtKB-ARBA"/>
</dbReference>
<comment type="caution">
    <text evidence="10">The sequence shown here is derived from an EMBL/GenBank/DDBJ whole genome shotgun (WGS) entry which is preliminary data.</text>
</comment>
<keyword evidence="6 8" id="KW-1133">Transmembrane helix</keyword>
<keyword evidence="3" id="KW-0328">Glycosyltransferase</keyword>
<evidence type="ECO:0000256" key="3">
    <source>
        <dbReference type="ARBA" id="ARBA00022676"/>
    </source>
</evidence>
<keyword evidence="2" id="KW-1003">Cell membrane</keyword>
<dbReference type="EMBL" id="MHCC01000022">
    <property type="protein sequence ID" value="OGY13005.1"/>
    <property type="molecule type" value="Genomic_DNA"/>
</dbReference>
<feature type="transmembrane region" description="Helical" evidence="8">
    <location>
        <begin position="318"/>
        <end position="336"/>
    </location>
</feature>
<feature type="transmembrane region" description="Helical" evidence="8">
    <location>
        <begin position="89"/>
        <end position="106"/>
    </location>
</feature>
<accession>A0A1G1VC83</accession>
<keyword evidence="4" id="KW-0808">Transferase</keyword>